<dbReference type="NCBIfam" id="NF007620">
    <property type="entry name" value="PRK10271.1"/>
    <property type="match status" value="1"/>
</dbReference>
<comment type="similarity">
    <text evidence="5">Belongs to the thiamine kinase family.</text>
</comment>
<dbReference type="EC" id="2.7.1.89" evidence="5"/>
<dbReference type="UniPathway" id="UPA00060">
    <property type="reaction ID" value="UER00596"/>
</dbReference>
<keyword evidence="2 5" id="KW-0547">Nucleotide-binding</keyword>
<dbReference type="InterPro" id="IPR011009">
    <property type="entry name" value="Kinase-like_dom_sf"/>
</dbReference>
<dbReference type="GO" id="GO:0006772">
    <property type="term" value="P:thiamine metabolic process"/>
    <property type="evidence" value="ECO:0007669"/>
    <property type="project" value="InterPro"/>
</dbReference>
<dbReference type="SUPFAM" id="SSF56112">
    <property type="entry name" value="Protein kinase-like (PK-like)"/>
    <property type="match status" value="1"/>
</dbReference>
<evidence type="ECO:0000256" key="2">
    <source>
        <dbReference type="ARBA" id="ARBA00022741"/>
    </source>
</evidence>
<sequence length="280" mass="32746">MRLRNNKLTRDALLSREFPHYHIVASPETAGLSGSSCILQNGERRLVLRQHHDPDAPESDFLRQYHALRRLPPTLAPKPVFYTPGWMAVEFLAGEIKSVLPAHRPLATLLYDLHQQHRFGWALSLKPLLEYYWQQCDPARRTPLWLRELQRLKKQGEPLALRLAPLHMDVHAGNIVHTPEGLRLIDWEYAGDGDVALELAAVWTPDNEQRYRLSQAYAERAKISPDLLWRQVKRWRPWVLMLMAGWFECRWQQSGDKQFISLADEIWRQLSDKKEAVWGQ</sequence>
<accession>A0A3N2SBV2</accession>
<dbReference type="RefSeq" id="WP_123650463.1">
    <property type="nucleotide sequence ID" value="NZ_RHFN01000003.1"/>
</dbReference>
<organism evidence="7 8">
    <name type="scientific">Kluyvera ascorbata</name>
    <dbReference type="NCBI Taxonomy" id="51288"/>
    <lineage>
        <taxon>Bacteria</taxon>
        <taxon>Pseudomonadati</taxon>
        <taxon>Pseudomonadota</taxon>
        <taxon>Gammaproteobacteria</taxon>
        <taxon>Enterobacterales</taxon>
        <taxon>Enterobacteriaceae</taxon>
        <taxon>Kluyvera</taxon>
    </lineage>
</organism>
<dbReference type="AlphaFoldDB" id="A0A3N2SBV2"/>
<comment type="catalytic activity">
    <reaction evidence="5">
        <text>thiamine + ATP = thiamine phosphate + ADP + H(+)</text>
        <dbReference type="Rhea" id="RHEA:12012"/>
        <dbReference type="ChEBI" id="CHEBI:15378"/>
        <dbReference type="ChEBI" id="CHEBI:18385"/>
        <dbReference type="ChEBI" id="CHEBI:30616"/>
        <dbReference type="ChEBI" id="CHEBI:37575"/>
        <dbReference type="ChEBI" id="CHEBI:456216"/>
        <dbReference type="EC" id="2.7.1.89"/>
    </reaction>
</comment>
<evidence type="ECO:0000256" key="3">
    <source>
        <dbReference type="ARBA" id="ARBA00022777"/>
    </source>
</evidence>
<gene>
    <name evidence="5" type="primary">thiK</name>
    <name evidence="7" type="ORF">EB837_04385</name>
</gene>
<evidence type="ECO:0000259" key="6">
    <source>
        <dbReference type="Pfam" id="PF01636"/>
    </source>
</evidence>
<evidence type="ECO:0000256" key="1">
    <source>
        <dbReference type="ARBA" id="ARBA00022679"/>
    </source>
</evidence>
<dbReference type="InterPro" id="IPR014093">
    <property type="entry name" value="Thiamine_kinase"/>
</dbReference>
<dbReference type="EMBL" id="RHFN01000003">
    <property type="protein sequence ID" value="ROU17157.1"/>
    <property type="molecule type" value="Genomic_DNA"/>
</dbReference>
<dbReference type="Pfam" id="PF01636">
    <property type="entry name" value="APH"/>
    <property type="match status" value="1"/>
</dbReference>
<dbReference type="HAMAP" id="MF_01604">
    <property type="entry name" value="Thiamine_kinase"/>
    <property type="match status" value="1"/>
</dbReference>
<dbReference type="InterPro" id="IPR002575">
    <property type="entry name" value="Aminoglycoside_PTrfase"/>
</dbReference>
<dbReference type="Proteomes" id="UP000268051">
    <property type="component" value="Unassembled WGS sequence"/>
</dbReference>
<evidence type="ECO:0000313" key="7">
    <source>
        <dbReference type="EMBL" id="ROU17157.1"/>
    </source>
</evidence>
<keyword evidence="3 5" id="KW-0418">Kinase</keyword>
<dbReference type="OrthoDB" id="179763at2"/>
<protein>
    <recommendedName>
        <fullName evidence="5">Thiamine kinase</fullName>
        <ecNumber evidence="5">2.7.1.89</ecNumber>
    </recommendedName>
</protein>
<evidence type="ECO:0000256" key="5">
    <source>
        <dbReference type="HAMAP-Rule" id="MF_01604"/>
    </source>
</evidence>
<reference evidence="7 8" key="1">
    <citation type="submission" date="2018-10" db="EMBL/GenBank/DDBJ databases">
        <title>Horizontal transference of carbapenem resistance between Klebsiella pneumoniae and Kluyvera ascorbata during abdominal infection: a case report.</title>
        <authorList>
            <person name="Raro O.H.F."/>
            <person name="Lima-Morales D."/>
            <person name="Barth A.L."/>
            <person name="Paim T.G.S."/>
            <person name="Mott M.P."/>
            <person name="Riche C.V.W."/>
            <person name="Teixeira U.F."/>
            <person name="Waechter F."/>
            <person name="Dias C.A.G."/>
        </authorList>
    </citation>
    <scope>NUCLEOTIDE SEQUENCE [LARGE SCALE GENOMIC DNA]</scope>
    <source>
        <strain evidence="7 8">OT2</strain>
    </source>
</reference>
<comment type="caution">
    <text evidence="7">The sequence shown here is derived from an EMBL/GenBank/DDBJ whole genome shotgun (WGS) entry which is preliminary data.</text>
</comment>
<dbReference type="GO" id="GO:0019165">
    <property type="term" value="F:thiamine kinase activity"/>
    <property type="evidence" value="ECO:0007669"/>
    <property type="project" value="UniProtKB-UniRule"/>
</dbReference>
<name>A0A3N2SBV2_9ENTR</name>
<evidence type="ECO:0000313" key="8">
    <source>
        <dbReference type="Proteomes" id="UP000268051"/>
    </source>
</evidence>
<proteinExistence type="inferred from homology"/>
<dbReference type="Gene3D" id="3.90.1200.10">
    <property type="match status" value="1"/>
</dbReference>
<comment type="function">
    <text evidence="5">Catalyzes the phosphorylation of thiamine to thiamine phosphate.</text>
</comment>
<feature type="domain" description="Aminoglycoside phosphotransferase" evidence="6">
    <location>
        <begin position="31"/>
        <end position="220"/>
    </location>
</feature>
<evidence type="ECO:0000256" key="4">
    <source>
        <dbReference type="ARBA" id="ARBA00022840"/>
    </source>
</evidence>
<dbReference type="GO" id="GO:0005524">
    <property type="term" value="F:ATP binding"/>
    <property type="evidence" value="ECO:0007669"/>
    <property type="project" value="UniProtKB-KW"/>
</dbReference>
<keyword evidence="1 5" id="KW-0808">Transferase</keyword>
<comment type="pathway">
    <text evidence="5">Cofactor biosynthesis; thiamine diphosphate biosynthesis; thiamine phosphate from thiamine: step 1/1.</text>
</comment>
<dbReference type="GO" id="GO:0009229">
    <property type="term" value="P:thiamine diphosphate biosynthetic process"/>
    <property type="evidence" value="ECO:0007669"/>
    <property type="project" value="UniProtKB-UniRule"/>
</dbReference>
<keyword evidence="4 5" id="KW-0067">ATP-binding</keyword>